<dbReference type="SMART" id="SM00450">
    <property type="entry name" value="RHOD"/>
    <property type="match status" value="1"/>
</dbReference>
<evidence type="ECO:0000256" key="1">
    <source>
        <dbReference type="SAM" id="SignalP"/>
    </source>
</evidence>
<proteinExistence type="predicted"/>
<reference evidence="3 4" key="1">
    <citation type="submission" date="2018-10" db="EMBL/GenBank/DDBJ databases">
        <title>Genomic Encyclopedia of Archaeal and Bacterial Type Strains, Phase II (KMG-II): from individual species to whole genera.</title>
        <authorList>
            <person name="Goeker M."/>
        </authorList>
    </citation>
    <scope>NUCLEOTIDE SEQUENCE [LARGE SCALE GENOMIC DNA]</scope>
    <source>
        <strain evidence="3 4">DSM 235</strain>
    </source>
</reference>
<dbReference type="EMBL" id="RBXL01000001">
    <property type="protein sequence ID" value="RKT43511.1"/>
    <property type="molecule type" value="Genomic_DNA"/>
</dbReference>
<keyword evidence="1" id="KW-0732">Signal</keyword>
<organism evidence="3 4">
    <name type="scientific">Thiocapsa rosea</name>
    <dbReference type="NCBI Taxonomy" id="69360"/>
    <lineage>
        <taxon>Bacteria</taxon>
        <taxon>Pseudomonadati</taxon>
        <taxon>Pseudomonadota</taxon>
        <taxon>Gammaproteobacteria</taxon>
        <taxon>Chromatiales</taxon>
        <taxon>Chromatiaceae</taxon>
        <taxon>Thiocapsa</taxon>
    </lineage>
</organism>
<feature type="signal peptide" evidence="1">
    <location>
        <begin position="1"/>
        <end position="25"/>
    </location>
</feature>
<dbReference type="SUPFAM" id="SSF52821">
    <property type="entry name" value="Rhodanese/Cell cycle control phosphatase"/>
    <property type="match status" value="1"/>
</dbReference>
<dbReference type="AlphaFoldDB" id="A0A495V252"/>
<protein>
    <submittedName>
        <fullName evidence="3">Rhodanese-related sulfurtransferase</fullName>
    </submittedName>
</protein>
<sequence>MRLTLPSGLRTSLVLLAAVATGAGAANPEEGLFDLDDLRVKITETLPYVEVEHAGKPVILMRHQEPDHTIVAPYEQTARDCPPYCIQPMQLAPGVETIGELELIAYLVRASKGEPILVIDSRIEPWVSQGMIPGAIHLPYTRLDPAHAQPEAVAELLEFELGAIRLNALWNFSAAKTLVFYCNGPWCGQSPTNIRALLALGYPADRIKWYRGGMQMWEQLGFTTVKPSAANADE</sequence>
<dbReference type="Proteomes" id="UP000274556">
    <property type="component" value="Unassembled WGS sequence"/>
</dbReference>
<name>A0A495V252_9GAMM</name>
<evidence type="ECO:0000259" key="2">
    <source>
        <dbReference type="PROSITE" id="PS50206"/>
    </source>
</evidence>
<dbReference type="InterPro" id="IPR001763">
    <property type="entry name" value="Rhodanese-like_dom"/>
</dbReference>
<evidence type="ECO:0000313" key="3">
    <source>
        <dbReference type="EMBL" id="RKT43511.1"/>
    </source>
</evidence>
<dbReference type="Pfam" id="PF00581">
    <property type="entry name" value="Rhodanese"/>
    <property type="match status" value="1"/>
</dbReference>
<dbReference type="InterPro" id="IPR036873">
    <property type="entry name" value="Rhodanese-like_dom_sf"/>
</dbReference>
<dbReference type="Gene3D" id="3.40.250.10">
    <property type="entry name" value="Rhodanese-like domain"/>
    <property type="match status" value="1"/>
</dbReference>
<feature type="domain" description="Rhodanese" evidence="2">
    <location>
        <begin position="112"/>
        <end position="226"/>
    </location>
</feature>
<keyword evidence="4" id="KW-1185">Reference proteome</keyword>
<evidence type="ECO:0000313" key="4">
    <source>
        <dbReference type="Proteomes" id="UP000274556"/>
    </source>
</evidence>
<gene>
    <name evidence="3" type="ORF">BDD21_0847</name>
</gene>
<dbReference type="GO" id="GO:0016740">
    <property type="term" value="F:transferase activity"/>
    <property type="evidence" value="ECO:0007669"/>
    <property type="project" value="UniProtKB-KW"/>
</dbReference>
<dbReference type="OrthoDB" id="9784513at2"/>
<keyword evidence="3" id="KW-0808">Transferase</keyword>
<feature type="chain" id="PRO_5019728400" evidence="1">
    <location>
        <begin position="26"/>
        <end position="234"/>
    </location>
</feature>
<comment type="caution">
    <text evidence="3">The sequence shown here is derived from an EMBL/GenBank/DDBJ whole genome shotgun (WGS) entry which is preliminary data.</text>
</comment>
<dbReference type="RefSeq" id="WP_120796071.1">
    <property type="nucleotide sequence ID" value="NZ_RBXL01000001.1"/>
</dbReference>
<dbReference type="PROSITE" id="PS50206">
    <property type="entry name" value="RHODANESE_3"/>
    <property type="match status" value="1"/>
</dbReference>
<dbReference type="CDD" id="cd00158">
    <property type="entry name" value="RHOD"/>
    <property type="match status" value="1"/>
</dbReference>
<accession>A0A495V252</accession>